<evidence type="ECO:0008006" key="4">
    <source>
        <dbReference type="Google" id="ProtNLM"/>
    </source>
</evidence>
<reference evidence="2 3" key="1">
    <citation type="submission" date="2012-09" db="EMBL/GenBank/DDBJ databases">
        <title>The Genome Sequence of Bacteroides oleiciplenus YIT 12058.</title>
        <authorList>
            <consortium name="The Broad Institute Genome Sequencing Platform"/>
            <person name="Earl A."/>
            <person name="Ward D."/>
            <person name="Feldgarden M."/>
            <person name="Gevers D."/>
            <person name="Morotomi M."/>
            <person name="Walker B."/>
            <person name="Young S.K."/>
            <person name="Zeng Q."/>
            <person name="Gargeya S."/>
            <person name="Fitzgerald M."/>
            <person name="Haas B."/>
            <person name="Abouelleil A."/>
            <person name="Alvarado L."/>
            <person name="Arachchi H.M."/>
            <person name="Berlin A.M."/>
            <person name="Chapman S.B."/>
            <person name="Goldberg J."/>
            <person name="Griggs A."/>
            <person name="Gujja S."/>
            <person name="Hansen M."/>
            <person name="Howarth C."/>
            <person name="Imamovic A."/>
            <person name="Larimer J."/>
            <person name="McCowen C."/>
            <person name="Montmayeur A."/>
            <person name="Murphy C."/>
            <person name="Neiman D."/>
            <person name="Pearson M."/>
            <person name="Priest M."/>
            <person name="Roberts A."/>
            <person name="Saif S."/>
            <person name="Shea T."/>
            <person name="Sisk P."/>
            <person name="Sykes S."/>
            <person name="Wortman J."/>
            <person name="Nusbaum C."/>
            <person name="Birren B."/>
        </authorList>
    </citation>
    <scope>NUCLEOTIDE SEQUENCE [LARGE SCALE GENOMIC DNA]</scope>
    <source>
        <strain evidence="2 3">YIT 12058</strain>
    </source>
</reference>
<keyword evidence="1" id="KW-0472">Membrane</keyword>
<sequence>MPFKYDLRMEYKQKIRYIALCVLLLTIWGTQLIPAMGKVYAHNIYPVIAYCLSSFSRLIPFAIGDLFIALSIAGVLLYPIYARCFQKKKWKRILLNDIEYLLWIYVWFYLAWGLNYSQPNFYQRTSIPYTAYTPDNFQEFVDDYVEKLNASYVDVTTINKDLIRRETVSGYNQISDTLGVHRPFHKSPRVKTMLFTPLISMVGVTGSMGPFFCEFTLNGDLLPSQYPATYAHELAHLLGISSEAEANFYAYQVCTRSQARGIRFCGYFSVLGHVLVNARRLMNEEQYKELFNKIRPEIIELSQKNHKYWMEKYSPLIGDIQDWIYDLYLKGNKIQSGRKNYSEVVGLLISYEAWKKK</sequence>
<proteinExistence type="predicted"/>
<keyword evidence="1" id="KW-0812">Transmembrane</keyword>
<gene>
    <name evidence="2" type="ORF">HMPREF9447_01346</name>
</gene>
<organism evidence="2 3">
    <name type="scientific">Bacteroides oleiciplenus YIT 12058</name>
    <dbReference type="NCBI Taxonomy" id="742727"/>
    <lineage>
        <taxon>Bacteria</taxon>
        <taxon>Pseudomonadati</taxon>
        <taxon>Bacteroidota</taxon>
        <taxon>Bacteroidia</taxon>
        <taxon>Bacteroidales</taxon>
        <taxon>Bacteroidaceae</taxon>
        <taxon>Bacteroides</taxon>
    </lineage>
</organism>
<dbReference type="Pfam" id="PF12725">
    <property type="entry name" value="DUF3810"/>
    <property type="match status" value="1"/>
</dbReference>
<dbReference type="InterPro" id="IPR024294">
    <property type="entry name" value="DUF3810"/>
</dbReference>
<evidence type="ECO:0000313" key="2">
    <source>
        <dbReference type="EMBL" id="EKU91156.1"/>
    </source>
</evidence>
<dbReference type="Proteomes" id="UP000009872">
    <property type="component" value="Unassembled WGS sequence"/>
</dbReference>
<name>K9E5P3_9BACE</name>
<comment type="caution">
    <text evidence="2">The sequence shown here is derived from an EMBL/GenBank/DDBJ whole genome shotgun (WGS) entry which is preliminary data.</text>
</comment>
<dbReference type="EMBL" id="ADLF01000008">
    <property type="protein sequence ID" value="EKU91156.1"/>
    <property type="molecule type" value="Genomic_DNA"/>
</dbReference>
<dbReference type="AlphaFoldDB" id="K9E5P3"/>
<dbReference type="eggNOG" id="ENOG502Z7T3">
    <property type="taxonomic scope" value="Bacteria"/>
</dbReference>
<evidence type="ECO:0000313" key="3">
    <source>
        <dbReference type="Proteomes" id="UP000009872"/>
    </source>
</evidence>
<feature type="transmembrane region" description="Helical" evidence="1">
    <location>
        <begin position="57"/>
        <end position="81"/>
    </location>
</feature>
<dbReference type="HOGENOM" id="CLU_052630_0_0_10"/>
<keyword evidence="3" id="KW-1185">Reference proteome</keyword>
<keyword evidence="1" id="KW-1133">Transmembrane helix</keyword>
<evidence type="ECO:0000256" key="1">
    <source>
        <dbReference type="SAM" id="Phobius"/>
    </source>
</evidence>
<dbReference type="PATRIC" id="fig|742727.4.peg.1364"/>
<accession>K9E5P3</accession>
<protein>
    <recommendedName>
        <fullName evidence="4">DUF3810 domain-containing protein</fullName>
    </recommendedName>
</protein>
<feature type="transmembrane region" description="Helical" evidence="1">
    <location>
        <begin position="93"/>
        <end position="114"/>
    </location>
</feature>
<dbReference type="STRING" id="742727.HMPREF9447_01346"/>